<dbReference type="Pfam" id="PF05183">
    <property type="entry name" value="RdRP"/>
    <property type="match status" value="1"/>
</dbReference>
<dbReference type="Pfam" id="PF13087">
    <property type="entry name" value="AAA_12"/>
    <property type="match status" value="1"/>
</dbReference>
<dbReference type="EMBL" id="JBBXMP010000295">
    <property type="protein sequence ID" value="KAL0058595.1"/>
    <property type="molecule type" value="Genomic_DNA"/>
</dbReference>
<dbReference type="Gene3D" id="3.40.50.300">
    <property type="entry name" value="P-loop containing nucleotide triphosphate hydrolases"/>
    <property type="match status" value="2"/>
</dbReference>
<dbReference type="InterPro" id="IPR027417">
    <property type="entry name" value="P-loop_NTPase"/>
</dbReference>
<organism evidence="5 6">
    <name type="scientific">Marasmius tenuissimus</name>
    <dbReference type="NCBI Taxonomy" id="585030"/>
    <lineage>
        <taxon>Eukaryota</taxon>
        <taxon>Fungi</taxon>
        <taxon>Dikarya</taxon>
        <taxon>Basidiomycota</taxon>
        <taxon>Agaricomycotina</taxon>
        <taxon>Agaricomycetes</taxon>
        <taxon>Agaricomycetidae</taxon>
        <taxon>Agaricales</taxon>
        <taxon>Marasmiineae</taxon>
        <taxon>Marasmiaceae</taxon>
        <taxon>Marasmius</taxon>
    </lineage>
</organism>
<evidence type="ECO:0000256" key="1">
    <source>
        <dbReference type="SAM" id="MobiDB-lite"/>
    </source>
</evidence>
<feature type="domain" description="DNA2/NAM7 helicase helicase" evidence="3">
    <location>
        <begin position="1286"/>
        <end position="1401"/>
    </location>
</feature>
<feature type="domain" description="DNA2/NAM7 helicase helicase" evidence="3">
    <location>
        <begin position="1402"/>
        <end position="1471"/>
    </location>
</feature>
<evidence type="ECO:0000259" key="2">
    <source>
        <dbReference type="Pfam" id="PF05183"/>
    </source>
</evidence>
<feature type="region of interest" description="Disordered" evidence="1">
    <location>
        <begin position="1105"/>
        <end position="1134"/>
    </location>
</feature>
<feature type="region of interest" description="Disordered" evidence="1">
    <location>
        <begin position="1190"/>
        <end position="1212"/>
    </location>
</feature>
<feature type="compositionally biased region" description="Pro residues" evidence="1">
    <location>
        <begin position="1190"/>
        <end position="1205"/>
    </location>
</feature>
<evidence type="ECO:0008006" key="7">
    <source>
        <dbReference type="Google" id="ProtNLM"/>
    </source>
</evidence>
<dbReference type="InterPro" id="IPR047187">
    <property type="entry name" value="SF1_C_Upf1"/>
</dbReference>
<dbReference type="SUPFAM" id="SSF52540">
    <property type="entry name" value="P-loop containing nucleoside triphosphate hydrolases"/>
    <property type="match status" value="1"/>
</dbReference>
<evidence type="ECO:0000313" key="6">
    <source>
        <dbReference type="Proteomes" id="UP001437256"/>
    </source>
</evidence>
<dbReference type="InterPro" id="IPR007855">
    <property type="entry name" value="RDRP"/>
</dbReference>
<reference evidence="5 6" key="1">
    <citation type="submission" date="2024-05" db="EMBL/GenBank/DDBJ databases">
        <title>A draft genome resource for the thread blight pathogen Marasmius tenuissimus strain MS-2.</title>
        <authorList>
            <person name="Yulfo-Soto G.E."/>
            <person name="Baruah I.K."/>
            <person name="Amoako-Attah I."/>
            <person name="Bukari Y."/>
            <person name="Meinhardt L.W."/>
            <person name="Bailey B.A."/>
            <person name="Cohen S.P."/>
        </authorList>
    </citation>
    <scope>NUCLEOTIDE SEQUENCE [LARGE SCALE GENOMIC DNA]</scope>
    <source>
        <strain evidence="5 6">MS-2</strain>
    </source>
</reference>
<dbReference type="CDD" id="cd18808">
    <property type="entry name" value="SF1_C_Upf1"/>
    <property type="match status" value="1"/>
</dbReference>
<dbReference type="Pfam" id="PF13086">
    <property type="entry name" value="AAA_11"/>
    <property type="match status" value="2"/>
</dbReference>
<accession>A0ABR2ZBF6</accession>
<dbReference type="InterPro" id="IPR041679">
    <property type="entry name" value="DNA2/NAM7-like_C"/>
</dbReference>
<evidence type="ECO:0000313" key="5">
    <source>
        <dbReference type="EMBL" id="KAL0058595.1"/>
    </source>
</evidence>
<keyword evidence="6" id="KW-1185">Reference proteome</keyword>
<feature type="domain" description="DNA2/NAM7 helicase-like C-terminal" evidence="4">
    <location>
        <begin position="1480"/>
        <end position="1684"/>
    </location>
</feature>
<dbReference type="PANTHER" id="PTHR23079:SF55">
    <property type="entry name" value="RNA-DIRECTED RNA POLYMERASE"/>
    <property type="match status" value="1"/>
</dbReference>
<dbReference type="Proteomes" id="UP001437256">
    <property type="component" value="Unassembled WGS sequence"/>
</dbReference>
<sequence>MSREHILRSPLSLEDDSWRFQVPAALLQSPNPKRNRAGEVTISGKCIRFTVDKLVIQVAKFPYNRILHTDDSSKFILCSFGDLRFPETPLRVTGEYIMKVMREGLWLNGMQYRFYGHSNSQLRSRSCFLRQANNDQELDTRIYVMGDFERIMNVAKRAKRIGLLFSEAQVDFQLDPQRIADIPDIKMGDELFSDGCGLMSKRLAVLVAKNKRIIFREVRYTPCVFQIRYLGYKGVLMLHPPLDAPNQPLAQFRKSMKKFNTTTNTTFSVVDYSRPYAFGRLNNDVIVLLSSLGITNEKLIAKQQEYHTWITEASSDPVKAFTFLSSMEEYGLAEKVLLNGLDDPEVQRGVRSKQAKEVASFKGEKNGKNRARMIVHKSRLLFGVCDPFGVLKEGEVHIRITAARKGASTPIHGDVLVVRNPCLHPGDCLKLRAASYDKLSHLVDCIVFASVAKPGKHAAPSMSSGGDLDGDKYFVCWDPDLVPSVVAESYDYPPNRERASRGVSRQDMANHFASYNNAGLARVAALHTRWVPATPKGALSSQCQELNALHSQAVDGASVKIPDHLASPPPRPEGSEPFVLDALAEHAKAFAEQYAQSEPVRNDLITTRDRNHTNTADLTQEDRERLLLNLLQSHQNSVSEYELFTLAWSFTRKYRIPLDPFLAHFDFSAFTAQQKHAILSVLGTDLSIKVDERVVWNSLFRSDILSQRELYQRCLDHPFKMQRLYSSKANGMTTFFEYLRMATQDYTRKVLILKTDDRFSVGIFMRGDIPWDEDPVVGPNVVVLDYRLHCGDNVLQLYDKLRANTFVFLTKPPKASGAELTTSIALQKFSARVQKQLGRLNRQPVVGIEIHVVSNRDRVSHQLFDLWFEHVPTETYVRRFERERTSYTLNDISQVKWAWYPPWMKNVFVPKRNEERIRAFLTDKPLTDLDKCMELSLTYHAEDELFWIFSFVVSRDDPLPREWISNWMDAHPPLAFVLLKIHPPYEETKRLPAITRPFRFHILQNVIRSANLLGIASLVALEKLAGSIAEMPVEEYFNLLWLAAQSVRAPQLVQEILFVLNDCRAFSPPNIDTSSTAGGHSPALRYGHLHALGIVIDRAEEAADECPCDDTGKPRKQRTPPTQTRLQRVEGHPNQVKATIRVDARTSVRLHSHVRLQAASKPERGWVAPIVLDGVVIMSLKGELKVDLMHPPPPEMDPVPLPPLPEGAEDDEVQEEEPKSLLDWNLYDAGSTATSRAMLDALTRLMREKDECCGFYDIITGDHSDSDDAPRSFPLILGDEEHIEGLNPSQEAAIRSCSGPLSLIWGPPGTGKTTVIVQILRGLIATKDEDARILMTASTHNAVDNVLERFVEVNRRHQILREEQILRVATDISKVNKDLQSFTIDARVGGDMNENNRLYKKAKERLDAAVVVFTTCAGAGLGILRKADFEIALIDEASQINEPCALIPLVKGVQRAILVGDQLSVLRPTVKKIGKVLEFDVSLLERLYTMEREIPGLNKAMLDELALFPSNEFYQGRLRSGIQDSQSVLGILARSAFPWPKDDKEKVVPTVFLHCSIEEDMGGRSKSNIGQADLIEKAIKLLTTEREDGDRGEGGDGEARASNLKITVLSPYTKQVTELRHRFPSSNTISSSTIDSFQGRESDIIVFSSVRSNAEGDIGFVDDARRLNVMWTRAKKGLILVGDRKTMETNEMWKRAIGACKEVVLPLE</sequence>
<gene>
    <name evidence="5" type="ORF">AAF712_014716</name>
</gene>
<dbReference type="InterPro" id="IPR041677">
    <property type="entry name" value="DNA2/NAM7_AAA_11"/>
</dbReference>
<protein>
    <recommendedName>
        <fullName evidence="7">RNA-directed RNA polymerase</fullName>
    </recommendedName>
</protein>
<comment type="caution">
    <text evidence="5">The sequence shown here is derived from an EMBL/GenBank/DDBJ whole genome shotgun (WGS) entry which is preliminary data.</text>
</comment>
<proteinExistence type="predicted"/>
<evidence type="ECO:0000259" key="3">
    <source>
        <dbReference type="Pfam" id="PF13086"/>
    </source>
</evidence>
<dbReference type="PANTHER" id="PTHR23079">
    <property type="entry name" value="RNA-DEPENDENT RNA POLYMERASE"/>
    <property type="match status" value="1"/>
</dbReference>
<dbReference type="InterPro" id="IPR057596">
    <property type="entry name" value="RDRP_core"/>
</dbReference>
<name>A0ABR2ZBF6_9AGAR</name>
<feature type="domain" description="RDRP core" evidence="2">
    <location>
        <begin position="71"/>
        <end position="557"/>
    </location>
</feature>
<evidence type="ECO:0000259" key="4">
    <source>
        <dbReference type="Pfam" id="PF13087"/>
    </source>
</evidence>